<comment type="caution">
    <text evidence="2">The sequence shown here is derived from an EMBL/GenBank/DDBJ whole genome shotgun (WGS) entry which is preliminary data.</text>
</comment>
<evidence type="ECO:0000313" key="2">
    <source>
        <dbReference type="EMBL" id="PAV18712.1"/>
    </source>
</evidence>
<protein>
    <submittedName>
        <fullName evidence="2">Uncharacterized protein</fullName>
    </submittedName>
</protein>
<keyword evidence="3" id="KW-1185">Reference proteome</keyword>
<accession>A0A286UGG1</accession>
<dbReference type="InParanoid" id="A0A286UGG1"/>
<feature type="region of interest" description="Disordered" evidence="1">
    <location>
        <begin position="384"/>
        <end position="414"/>
    </location>
</feature>
<sequence length="427" mass="48371">MTNPVSAYSEFLTPQNIKPLQQAITLAIISFLMSSSIRNPMSLALTCDGSDAGYKPIPIEPQAMASPPEFFQIESQVESEPHSSQGRLYLITLSDGSQELTRLLPIDPESDGEDEKEDEYIHTRHTRQVIYDWISVEKKDSRKPMQTIKVTKKPKGDFDSELIENAINKHCVEQLLSMISQQKNLITSRDQSINDLPGESSKSAVLVPPKSNAYIKTCYFLYLRWLSNKKGIYDDPPEELSIIDVGRLLECGAINESELDFPLGFYMALCGSYALVKGIYTTDQIQDKEIRPTEEKLKQFIESMEDARTSNVTEPSPFPLAPKDRPQIPEVLFNAFLEQISQKDSAGDFIKDYNKLDVTDIEREVTMNLCSKIRGKFQRKVQNKRVLSDPQANERAKRRKIEETKTKNTGIKFPAGSPYEHVTVACE</sequence>
<evidence type="ECO:0000256" key="1">
    <source>
        <dbReference type="SAM" id="MobiDB-lite"/>
    </source>
</evidence>
<feature type="compositionally biased region" description="Basic and acidic residues" evidence="1">
    <location>
        <begin position="392"/>
        <end position="406"/>
    </location>
</feature>
<dbReference type="EMBL" id="NBII01000005">
    <property type="protein sequence ID" value="PAV18712.1"/>
    <property type="molecule type" value="Genomic_DNA"/>
</dbReference>
<organism evidence="2 3">
    <name type="scientific">Pyrrhoderma noxium</name>
    <dbReference type="NCBI Taxonomy" id="2282107"/>
    <lineage>
        <taxon>Eukaryota</taxon>
        <taxon>Fungi</taxon>
        <taxon>Dikarya</taxon>
        <taxon>Basidiomycota</taxon>
        <taxon>Agaricomycotina</taxon>
        <taxon>Agaricomycetes</taxon>
        <taxon>Hymenochaetales</taxon>
        <taxon>Hymenochaetaceae</taxon>
        <taxon>Pyrrhoderma</taxon>
    </lineage>
</organism>
<name>A0A286UGG1_9AGAM</name>
<reference evidence="2 3" key="1">
    <citation type="journal article" date="2017" name="Mol. Ecol.">
        <title>Comparative and population genomic landscape of Phellinus noxius: A hypervariable fungus causing root rot in trees.</title>
        <authorList>
            <person name="Chung C.L."/>
            <person name="Lee T.J."/>
            <person name="Akiba M."/>
            <person name="Lee H.H."/>
            <person name="Kuo T.H."/>
            <person name="Liu D."/>
            <person name="Ke H.M."/>
            <person name="Yokoi T."/>
            <person name="Roa M.B."/>
            <person name="Lu M.J."/>
            <person name="Chang Y.Y."/>
            <person name="Ann P.J."/>
            <person name="Tsai J.N."/>
            <person name="Chen C.Y."/>
            <person name="Tzean S.S."/>
            <person name="Ota Y."/>
            <person name="Hattori T."/>
            <person name="Sahashi N."/>
            <person name="Liou R.F."/>
            <person name="Kikuchi T."/>
            <person name="Tsai I.J."/>
        </authorList>
    </citation>
    <scope>NUCLEOTIDE SEQUENCE [LARGE SCALE GENOMIC DNA]</scope>
    <source>
        <strain evidence="2 3">FFPRI411160</strain>
    </source>
</reference>
<proteinExistence type="predicted"/>
<evidence type="ECO:0000313" key="3">
    <source>
        <dbReference type="Proteomes" id="UP000217199"/>
    </source>
</evidence>
<gene>
    <name evidence="2" type="ORF">PNOK_0555500</name>
</gene>
<dbReference type="AlphaFoldDB" id="A0A286UGG1"/>
<dbReference type="Proteomes" id="UP000217199">
    <property type="component" value="Unassembled WGS sequence"/>
</dbReference>